<organism evidence="2 3">
    <name type="scientific">Polyplosphaeria fusca</name>
    <dbReference type="NCBI Taxonomy" id="682080"/>
    <lineage>
        <taxon>Eukaryota</taxon>
        <taxon>Fungi</taxon>
        <taxon>Dikarya</taxon>
        <taxon>Ascomycota</taxon>
        <taxon>Pezizomycotina</taxon>
        <taxon>Dothideomycetes</taxon>
        <taxon>Pleosporomycetidae</taxon>
        <taxon>Pleosporales</taxon>
        <taxon>Tetraplosphaeriaceae</taxon>
        <taxon>Polyplosphaeria</taxon>
    </lineage>
</organism>
<feature type="compositionally biased region" description="Basic residues" evidence="1">
    <location>
        <begin position="257"/>
        <end position="274"/>
    </location>
</feature>
<name>A0A9P4QUJ2_9PLEO</name>
<dbReference type="GO" id="GO:0031145">
    <property type="term" value="P:anaphase-promoting complex-dependent catabolic process"/>
    <property type="evidence" value="ECO:0007669"/>
    <property type="project" value="InterPro"/>
</dbReference>
<evidence type="ECO:0000313" key="2">
    <source>
        <dbReference type="EMBL" id="KAF2734027.1"/>
    </source>
</evidence>
<feature type="region of interest" description="Disordered" evidence="1">
    <location>
        <begin position="226"/>
        <end position="281"/>
    </location>
</feature>
<reference evidence="2" key="1">
    <citation type="journal article" date="2020" name="Stud. Mycol.">
        <title>101 Dothideomycetes genomes: a test case for predicting lifestyles and emergence of pathogens.</title>
        <authorList>
            <person name="Haridas S."/>
            <person name="Albert R."/>
            <person name="Binder M."/>
            <person name="Bloem J."/>
            <person name="Labutti K."/>
            <person name="Salamov A."/>
            <person name="Andreopoulos B."/>
            <person name="Baker S."/>
            <person name="Barry K."/>
            <person name="Bills G."/>
            <person name="Bluhm B."/>
            <person name="Cannon C."/>
            <person name="Castanera R."/>
            <person name="Culley D."/>
            <person name="Daum C."/>
            <person name="Ezra D."/>
            <person name="Gonzalez J."/>
            <person name="Henrissat B."/>
            <person name="Kuo A."/>
            <person name="Liang C."/>
            <person name="Lipzen A."/>
            <person name="Lutzoni F."/>
            <person name="Magnuson J."/>
            <person name="Mondo S."/>
            <person name="Nolan M."/>
            <person name="Ohm R."/>
            <person name="Pangilinan J."/>
            <person name="Park H.-J."/>
            <person name="Ramirez L."/>
            <person name="Alfaro M."/>
            <person name="Sun H."/>
            <person name="Tritt A."/>
            <person name="Yoshinaga Y."/>
            <person name="Zwiers L.-H."/>
            <person name="Turgeon B."/>
            <person name="Goodwin S."/>
            <person name="Spatafora J."/>
            <person name="Crous P."/>
            <person name="Grigoriev I."/>
        </authorList>
    </citation>
    <scope>NUCLEOTIDE SEQUENCE</scope>
    <source>
        <strain evidence="2">CBS 125425</strain>
    </source>
</reference>
<comment type="caution">
    <text evidence="2">The sequence shown here is derived from an EMBL/GenBank/DDBJ whole genome shotgun (WGS) entry which is preliminary data.</text>
</comment>
<dbReference type="Pfam" id="PF05841">
    <property type="entry name" value="Apc15p"/>
    <property type="match status" value="1"/>
</dbReference>
<proteinExistence type="predicted"/>
<sequence length="318" mass="34603">MDQLPLLPPRMDALLWPSHRLSSNYFDAPATENQGPASDAQHRRPTSHHGHAHDLNSSRSLLAQLATDEKNIYQRKQNVRKFGAGWLRPPGVAKTFQAQMDEDVERAEQEALAHREQVLMDLAAAQTDAQNQEAAAEGEDQEMGERDLDDDVPEATLDNSDLSAEDASGLGEGDIGVDRSAGDLTFNEDSFIEGSMVEAEVEHMLEMEEAEISGILQEERDLDDSIPEAGSYEHTETDLSVDSSEDGEVSLGPRTNSSRRRSTRGSGTRARRAMRSSIDIEGSSSIALDGSSFLRSSPVAARGSLRSRFAAVRGARGG</sequence>
<evidence type="ECO:0000313" key="3">
    <source>
        <dbReference type="Proteomes" id="UP000799444"/>
    </source>
</evidence>
<evidence type="ECO:0008006" key="4">
    <source>
        <dbReference type="Google" id="ProtNLM"/>
    </source>
</evidence>
<dbReference type="AlphaFoldDB" id="A0A9P4QUJ2"/>
<dbReference type="Proteomes" id="UP000799444">
    <property type="component" value="Unassembled WGS sequence"/>
</dbReference>
<keyword evidence="3" id="KW-1185">Reference proteome</keyword>
<evidence type="ECO:0000256" key="1">
    <source>
        <dbReference type="SAM" id="MobiDB-lite"/>
    </source>
</evidence>
<feature type="region of interest" description="Disordered" evidence="1">
    <location>
        <begin position="127"/>
        <end position="182"/>
    </location>
</feature>
<accession>A0A9P4QUJ2</accession>
<dbReference type="EMBL" id="ML996153">
    <property type="protein sequence ID" value="KAF2734027.1"/>
    <property type="molecule type" value="Genomic_DNA"/>
</dbReference>
<feature type="compositionally biased region" description="Polar residues" evidence="1">
    <location>
        <begin position="26"/>
        <end position="36"/>
    </location>
</feature>
<feature type="region of interest" description="Disordered" evidence="1">
    <location>
        <begin position="26"/>
        <end position="57"/>
    </location>
</feature>
<dbReference type="OrthoDB" id="5320532at2759"/>
<gene>
    <name evidence="2" type="ORF">EJ04DRAFT_494221</name>
</gene>
<feature type="compositionally biased region" description="Acidic residues" evidence="1">
    <location>
        <begin position="136"/>
        <end position="153"/>
    </location>
</feature>
<dbReference type="GO" id="GO:0005680">
    <property type="term" value="C:anaphase-promoting complex"/>
    <property type="evidence" value="ECO:0007669"/>
    <property type="project" value="InterPro"/>
</dbReference>
<protein>
    <recommendedName>
        <fullName evidence="4">Apc15p protein-domain-containing protein</fullName>
    </recommendedName>
</protein>
<dbReference type="InterPro" id="IPR008402">
    <property type="entry name" value="APC_su15/mnd2"/>
</dbReference>